<evidence type="ECO:0000313" key="4">
    <source>
        <dbReference type="Proteomes" id="UP001530315"/>
    </source>
</evidence>
<gene>
    <name evidence="3" type="ORF">ACHAW5_000923</name>
</gene>
<feature type="transmembrane region" description="Helical" evidence="2">
    <location>
        <begin position="152"/>
        <end position="172"/>
    </location>
</feature>
<sequence>MHLAPCGHGAGWQKWDELPSPLQTAAVKLGYNEKVWDNHERPARSDVSWSVLTAEQKHAAVLLGYTQQNWDGLVELARGVKSLQNKIIKQQKQLKKLLKENKGAAHGQIFRGREDSAMSHLEIDPDVPRQRQYFTLWQDSLLWVLQCFLHEYYYSFPACMVLVAHCFLYNVLGNAIGRITEKVCTKVISYVSGWHFVDNHFDPTSHHAAFFLVAILISMTLARLTGAIFVWNDNEEYQRRLDKQLRNRWRMGCWDVRIMSWFSGDEMGKKYDRKHKGPTNHLKGNIWGPRIKLILDVLSFFVCYSGVNFFADVWVYANILDMKDSIMEGLPSRNLHQQCTKQMGNEKGGDLCIGVVGGDDDTTAVRINSTDLNGMPFVSDVFNWATNADRCGWVNFGEASGHDKETDGDEGNGKYDFCTLSVGNTTCVRSDVTEMSPKKAYPWKRANAEWIQRMNLLDDEYLRASISSESYYSFVGDPHGFFINDERYMIFQATVITLGFAGLYWFEIPFLLL</sequence>
<evidence type="ECO:0000256" key="2">
    <source>
        <dbReference type="SAM" id="Phobius"/>
    </source>
</evidence>
<keyword evidence="2" id="KW-0472">Membrane</keyword>
<evidence type="ECO:0000313" key="3">
    <source>
        <dbReference type="EMBL" id="KAL3766905.1"/>
    </source>
</evidence>
<keyword evidence="4" id="KW-1185">Reference proteome</keyword>
<accession>A0ABD3N2G0</accession>
<feature type="coiled-coil region" evidence="1">
    <location>
        <begin position="73"/>
        <end position="100"/>
    </location>
</feature>
<name>A0ABD3N2G0_9STRA</name>
<dbReference type="Proteomes" id="UP001530315">
    <property type="component" value="Unassembled WGS sequence"/>
</dbReference>
<feature type="transmembrane region" description="Helical" evidence="2">
    <location>
        <begin position="209"/>
        <end position="231"/>
    </location>
</feature>
<proteinExistence type="predicted"/>
<evidence type="ECO:0008006" key="5">
    <source>
        <dbReference type="Google" id="ProtNLM"/>
    </source>
</evidence>
<keyword evidence="1" id="KW-0175">Coiled coil</keyword>
<evidence type="ECO:0000256" key="1">
    <source>
        <dbReference type="SAM" id="Coils"/>
    </source>
</evidence>
<protein>
    <recommendedName>
        <fullName evidence="5">Autophagy-related protein 9</fullName>
    </recommendedName>
</protein>
<dbReference type="EMBL" id="JALLAZ020001718">
    <property type="protein sequence ID" value="KAL3766905.1"/>
    <property type="molecule type" value="Genomic_DNA"/>
</dbReference>
<comment type="caution">
    <text evidence="3">The sequence shown here is derived from an EMBL/GenBank/DDBJ whole genome shotgun (WGS) entry which is preliminary data.</text>
</comment>
<feature type="transmembrane region" description="Helical" evidence="2">
    <location>
        <begin position="488"/>
        <end position="506"/>
    </location>
</feature>
<reference evidence="3 4" key="1">
    <citation type="submission" date="2024-10" db="EMBL/GenBank/DDBJ databases">
        <title>Updated reference genomes for cyclostephanoid diatoms.</title>
        <authorList>
            <person name="Roberts W.R."/>
            <person name="Alverson A.J."/>
        </authorList>
    </citation>
    <scope>NUCLEOTIDE SEQUENCE [LARGE SCALE GENOMIC DNA]</scope>
    <source>
        <strain evidence="3 4">AJA276-08</strain>
    </source>
</reference>
<feature type="transmembrane region" description="Helical" evidence="2">
    <location>
        <begin position="297"/>
        <end position="317"/>
    </location>
</feature>
<keyword evidence="2" id="KW-0812">Transmembrane</keyword>
<keyword evidence="2" id="KW-1133">Transmembrane helix</keyword>
<dbReference type="AlphaFoldDB" id="A0ABD3N2G0"/>
<organism evidence="3 4">
    <name type="scientific">Stephanodiscus triporus</name>
    <dbReference type="NCBI Taxonomy" id="2934178"/>
    <lineage>
        <taxon>Eukaryota</taxon>
        <taxon>Sar</taxon>
        <taxon>Stramenopiles</taxon>
        <taxon>Ochrophyta</taxon>
        <taxon>Bacillariophyta</taxon>
        <taxon>Coscinodiscophyceae</taxon>
        <taxon>Thalassiosirophycidae</taxon>
        <taxon>Stephanodiscales</taxon>
        <taxon>Stephanodiscaceae</taxon>
        <taxon>Stephanodiscus</taxon>
    </lineage>
</organism>